<keyword evidence="2" id="KW-1185">Reference proteome</keyword>
<keyword evidence="1" id="KW-0548">Nucleotidyltransferase</keyword>
<dbReference type="GeneID" id="36396810"/>
<sequence length="226" mass="24846">MINVPYRNAVGCLMNLMVGTRQDLAAAVGALSQFAADPCPTNWQALKRVRYINGTRTFGIAFQADGLHELVEFQMRIGLVMSSQKEAHQNPSISASSRSSNALSLLMVSSSNSISSTFMSDGRIFGSGYVFMKSGGTISWRSKKQRTVAFSSTEAEYMALSEAAQEAVWLKMFLGVFGEMKQSDAVKIYEDFQGSIALAKNPESHKRAEHIVYDIILYATKLKTAK</sequence>
<dbReference type="EMBL" id="CCYD01001572">
    <property type="protein sequence ID" value="CEG45462.1"/>
    <property type="molecule type" value="Genomic_DNA"/>
</dbReference>
<proteinExistence type="predicted"/>
<keyword evidence="1" id="KW-0808">Transferase</keyword>
<dbReference type="GO" id="GO:0003964">
    <property type="term" value="F:RNA-directed DNA polymerase activity"/>
    <property type="evidence" value="ECO:0007669"/>
    <property type="project" value="UniProtKB-KW"/>
</dbReference>
<evidence type="ECO:0000313" key="2">
    <source>
        <dbReference type="Proteomes" id="UP000054928"/>
    </source>
</evidence>
<dbReference type="PANTHER" id="PTHR11439:SF483">
    <property type="entry name" value="PEPTIDE SYNTHASE GLIP-LIKE, PUTATIVE (AFU_ORTHOLOGUE AFUA_3G12920)-RELATED"/>
    <property type="match status" value="1"/>
</dbReference>
<name>A0A0P1ATN4_PLAHL</name>
<protein>
    <submittedName>
        <fullName evidence="1">FOG: Transposon-encoded proteins with TYA, reverse transcriptase, integrase domains in various combinations</fullName>
    </submittedName>
</protein>
<accession>A0A0P1ATN4</accession>
<keyword evidence="1" id="KW-0695">RNA-directed DNA polymerase</keyword>
<dbReference type="STRING" id="4781.A0A0P1ATN4"/>
<dbReference type="AlphaFoldDB" id="A0A0P1ATN4"/>
<dbReference type="CDD" id="cd09272">
    <property type="entry name" value="RNase_HI_RT_Ty1"/>
    <property type="match status" value="1"/>
</dbReference>
<dbReference type="Proteomes" id="UP000054928">
    <property type="component" value="Unassembled WGS sequence"/>
</dbReference>
<evidence type="ECO:0000313" key="1">
    <source>
        <dbReference type="EMBL" id="CEG45462.1"/>
    </source>
</evidence>
<dbReference type="OrthoDB" id="437005at2759"/>
<dbReference type="RefSeq" id="XP_024581831.1">
    <property type="nucleotide sequence ID" value="XM_024716209.1"/>
</dbReference>
<organism evidence="1 2">
    <name type="scientific">Plasmopara halstedii</name>
    <name type="common">Downy mildew of sunflower</name>
    <dbReference type="NCBI Taxonomy" id="4781"/>
    <lineage>
        <taxon>Eukaryota</taxon>
        <taxon>Sar</taxon>
        <taxon>Stramenopiles</taxon>
        <taxon>Oomycota</taxon>
        <taxon>Peronosporomycetes</taxon>
        <taxon>Peronosporales</taxon>
        <taxon>Peronosporaceae</taxon>
        <taxon>Plasmopara</taxon>
    </lineage>
</organism>
<dbReference type="PANTHER" id="PTHR11439">
    <property type="entry name" value="GAG-POL-RELATED RETROTRANSPOSON"/>
    <property type="match status" value="1"/>
</dbReference>
<reference evidence="2" key="1">
    <citation type="submission" date="2014-09" db="EMBL/GenBank/DDBJ databases">
        <authorList>
            <person name="Sharma Rahul"/>
            <person name="Thines Marco"/>
        </authorList>
    </citation>
    <scope>NUCLEOTIDE SEQUENCE [LARGE SCALE GENOMIC DNA]</scope>
</reference>